<dbReference type="InterPro" id="IPR058626">
    <property type="entry name" value="MdtA-like_b-barrel"/>
</dbReference>
<dbReference type="Pfam" id="PF25944">
    <property type="entry name" value="Beta-barrel_RND"/>
    <property type="match status" value="1"/>
</dbReference>
<feature type="domain" description="Multidrug resistance protein MdtA-like alpha-helical hairpin" evidence="6">
    <location>
        <begin position="109"/>
        <end position="184"/>
    </location>
</feature>
<keyword evidence="3" id="KW-0175">Coiled coil</keyword>
<feature type="compositionally biased region" description="Low complexity" evidence="4">
    <location>
        <begin position="393"/>
        <end position="418"/>
    </location>
</feature>
<dbReference type="Gene3D" id="2.40.420.20">
    <property type="match status" value="1"/>
</dbReference>
<evidence type="ECO:0000256" key="2">
    <source>
        <dbReference type="ARBA" id="ARBA00009477"/>
    </source>
</evidence>
<comment type="subcellular location">
    <subcellularLocation>
        <location evidence="1">Cell inner membrane</location>
        <topology evidence="1">Lipid-anchor</topology>
    </subcellularLocation>
</comment>
<dbReference type="Gene3D" id="1.10.287.470">
    <property type="entry name" value="Helix hairpin bin"/>
    <property type="match status" value="1"/>
</dbReference>
<protein>
    <submittedName>
        <fullName evidence="10">Multidrug resistance protein mexA</fullName>
    </submittedName>
</protein>
<feature type="region of interest" description="Disordered" evidence="4">
    <location>
        <begin position="379"/>
        <end position="433"/>
    </location>
</feature>
<feature type="coiled-coil region" evidence="3">
    <location>
        <begin position="146"/>
        <end position="180"/>
    </location>
</feature>
<dbReference type="InterPro" id="IPR058627">
    <property type="entry name" value="MdtA-like_C"/>
</dbReference>
<dbReference type="Pfam" id="PF25917">
    <property type="entry name" value="BSH_RND"/>
    <property type="match status" value="1"/>
</dbReference>
<comment type="similarity">
    <text evidence="2">Belongs to the membrane fusion protein (MFP) (TC 8.A.1) family.</text>
</comment>
<gene>
    <name evidence="10" type="primary">mexA</name>
    <name evidence="10" type="ORF">NCTC10717_00600</name>
</gene>
<dbReference type="Gene3D" id="2.40.50.100">
    <property type="match status" value="1"/>
</dbReference>
<keyword evidence="11" id="KW-1185">Reference proteome</keyword>
<dbReference type="PANTHER" id="PTHR30158:SF3">
    <property type="entry name" value="MULTIDRUG EFFLUX PUMP SUBUNIT ACRA-RELATED"/>
    <property type="match status" value="1"/>
</dbReference>
<evidence type="ECO:0000256" key="1">
    <source>
        <dbReference type="ARBA" id="ARBA00004519"/>
    </source>
</evidence>
<dbReference type="EMBL" id="UHIA01000003">
    <property type="protein sequence ID" value="SUO92528.1"/>
    <property type="molecule type" value="Genomic_DNA"/>
</dbReference>
<dbReference type="GO" id="GO:0005886">
    <property type="term" value="C:plasma membrane"/>
    <property type="evidence" value="ECO:0007669"/>
    <property type="project" value="TreeGrafter"/>
</dbReference>
<evidence type="ECO:0000313" key="10">
    <source>
        <dbReference type="EMBL" id="SUO92528.1"/>
    </source>
</evidence>
<name>A0A380MN82_9GAMM</name>
<evidence type="ECO:0000259" key="9">
    <source>
        <dbReference type="Pfam" id="PF25967"/>
    </source>
</evidence>
<evidence type="ECO:0000259" key="6">
    <source>
        <dbReference type="Pfam" id="PF25876"/>
    </source>
</evidence>
<feature type="chain" id="PRO_5017044890" evidence="5">
    <location>
        <begin position="28"/>
        <end position="433"/>
    </location>
</feature>
<feature type="domain" description="Multidrug resistance protein MdtA-like C-terminal permuted SH3" evidence="9">
    <location>
        <begin position="314"/>
        <end position="369"/>
    </location>
</feature>
<dbReference type="Gene3D" id="2.40.30.170">
    <property type="match status" value="1"/>
</dbReference>
<dbReference type="GO" id="GO:0030313">
    <property type="term" value="C:cell envelope"/>
    <property type="evidence" value="ECO:0007669"/>
    <property type="project" value="UniProtKB-SubCell"/>
</dbReference>
<sequence length="433" mass="45730">MRYGQKPSIAALALSIMLALNSTQVLAQGTPPPPMVDVLTVAPQTVVLTENLPARLEASREAVIVPRVSGIVQERLFQEGAFVRTGEVLYRLDSGTFDAALNTAKAGLGQAKAALGQAQASRDLYRATVNRYAPLVKANAVSRQTYDEAKANLQVQESNIAAAQARIAAAQANIESAQINLSYTEIKSPISGVIGRSAVTEGAYVVASQSQMAEVRQLNPLYVNITQSAGTLMNLRRNLQSGAVQSGGTNEIEILLEDGSTYAHKGRLLFVNQTVDQNTGEISIRAEVPNPEGDLLPGLYVRVSVPQSSMNHAYLLPQQAVTRGATDTVLVVNEDGSFRPQLVKIAGQQGSSWIVSEGLESGMKVIVEGQAKLMMGAKSVQTREWGSTDKQQEAAPAADAAPTENAQAAEAGEPAAQAVSGGSLPKARDLSAE</sequence>
<dbReference type="InterPro" id="IPR058624">
    <property type="entry name" value="MdtA-like_HH"/>
</dbReference>
<evidence type="ECO:0000259" key="7">
    <source>
        <dbReference type="Pfam" id="PF25917"/>
    </source>
</evidence>
<evidence type="ECO:0000256" key="3">
    <source>
        <dbReference type="SAM" id="Coils"/>
    </source>
</evidence>
<dbReference type="OrthoDB" id="9800613at2"/>
<dbReference type="InterPro" id="IPR006143">
    <property type="entry name" value="RND_pump_MFP"/>
</dbReference>
<accession>A0A380MN82</accession>
<evidence type="ECO:0000256" key="5">
    <source>
        <dbReference type="SAM" id="SignalP"/>
    </source>
</evidence>
<dbReference type="PANTHER" id="PTHR30158">
    <property type="entry name" value="ACRA/E-RELATED COMPONENT OF DRUG EFFLUX TRANSPORTER"/>
    <property type="match status" value="1"/>
</dbReference>
<feature type="domain" description="Multidrug resistance protein MdtA-like barrel-sandwich hybrid" evidence="7">
    <location>
        <begin position="61"/>
        <end position="213"/>
    </location>
</feature>
<dbReference type="Pfam" id="PF25876">
    <property type="entry name" value="HH_MFP_RND"/>
    <property type="match status" value="1"/>
</dbReference>
<evidence type="ECO:0000256" key="4">
    <source>
        <dbReference type="SAM" id="MobiDB-lite"/>
    </source>
</evidence>
<feature type="domain" description="Multidrug resistance protein MdtA-like beta-barrel" evidence="8">
    <location>
        <begin position="220"/>
        <end position="305"/>
    </location>
</feature>
<dbReference type="RefSeq" id="WP_115217879.1">
    <property type="nucleotide sequence ID" value="NZ_UHIA01000003.1"/>
</dbReference>
<dbReference type="SUPFAM" id="SSF111369">
    <property type="entry name" value="HlyD-like secretion proteins"/>
    <property type="match status" value="1"/>
</dbReference>
<reference evidence="10 11" key="1">
    <citation type="submission" date="2018-06" db="EMBL/GenBank/DDBJ databases">
        <authorList>
            <consortium name="Pathogen Informatics"/>
            <person name="Doyle S."/>
        </authorList>
    </citation>
    <scope>NUCLEOTIDE SEQUENCE [LARGE SCALE GENOMIC DNA]</scope>
    <source>
        <strain evidence="10 11">NCTC10717</strain>
    </source>
</reference>
<dbReference type="AlphaFoldDB" id="A0A380MN82"/>
<evidence type="ECO:0000259" key="8">
    <source>
        <dbReference type="Pfam" id="PF25944"/>
    </source>
</evidence>
<feature type="signal peptide" evidence="5">
    <location>
        <begin position="1"/>
        <end position="27"/>
    </location>
</feature>
<dbReference type="Proteomes" id="UP000254575">
    <property type="component" value="Unassembled WGS sequence"/>
</dbReference>
<dbReference type="NCBIfam" id="TIGR01730">
    <property type="entry name" value="RND_mfp"/>
    <property type="match status" value="1"/>
</dbReference>
<organism evidence="10 11">
    <name type="scientific">Suttonella indologenes</name>
    <dbReference type="NCBI Taxonomy" id="13276"/>
    <lineage>
        <taxon>Bacteria</taxon>
        <taxon>Pseudomonadati</taxon>
        <taxon>Pseudomonadota</taxon>
        <taxon>Gammaproteobacteria</taxon>
        <taxon>Cardiobacteriales</taxon>
        <taxon>Cardiobacteriaceae</taxon>
        <taxon>Suttonella</taxon>
    </lineage>
</organism>
<evidence type="ECO:0000313" key="11">
    <source>
        <dbReference type="Proteomes" id="UP000254575"/>
    </source>
</evidence>
<dbReference type="Pfam" id="PF25967">
    <property type="entry name" value="RND-MFP_C"/>
    <property type="match status" value="1"/>
</dbReference>
<dbReference type="InterPro" id="IPR058625">
    <property type="entry name" value="MdtA-like_BSH"/>
</dbReference>
<dbReference type="GO" id="GO:0046677">
    <property type="term" value="P:response to antibiotic"/>
    <property type="evidence" value="ECO:0007669"/>
    <property type="project" value="TreeGrafter"/>
</dbReference>
<proteinExistence type="inferred from homology"/>
<dbReference type="GO" id="GO:0022857">
    <property type="term" value="F:transmembrane transporter activity"/>
    <property type="evidence" value="ECO:0007669"/>
    <property type="project" value="InterPro"/>
</dbReference>
<keyword evidence="5" id="KW-0732">Signal</keyword>